<feature type="domain" description="HTH asnC-type" evidence="4">
    <location>
        <begin position="3"/>
        <end position="64"/>
    </location>
</feature>
<dbReference type="InterPro" id="IPR019887">
    <property type="entry name" value="Tscrpt_reg_AsnC/Lrp_C"/>
</dbReference>
<evidence type="ECO:0000313" key="6">
    <source>
        <dbReference type="Proteomes" id="UP000286268"/>
    </source>
</evidence>
<dbReference type="GO" id="GO:0005829">
    <property type="term" value="C:cytosol"/>
    <property type="evidence" value="ECO:0007669"/>
    <property type="project" value="TreeGrafter"/>
</dbReference>
<dbReference type="PANTHER" id="PTHR30154:SF53">
    <property type="entry name" value="HTH-TYPE TRANSCRIPTIONAL REGULATOR LRPC"/>
    <property type="match status" value="1"/>
</dbReference>
<accession>A0A410DN25</accession>
<dbReference type="PROSITE" id="PS00519">
    <property type="entry name" value="HTH_ASNC_1"/>
    <property type="match status" value="1"/>
</dbReference>
<evidence type="ECO:0000313" key="5">
    <source>
        <dbReference type="EMBL" id="QAA30456.1"/>
    </source>
</evidence>
<keyword evidence="1" id="KW-0805">Transcription regulation</keyword>
<protein>
    <submittedName>
        <fullName evidence="5">Transcriptional regulator</fullName>
    </submittedName>
</protein>
<name>A0A410DN25_9CLOT</name>
<dbReference type="Gene3D" id="3.30.70.920">
    <property type="match status" value="1"/>
</dbReference>
<dbReference type="OrthoDB" id="66249at2"/>
<dbReference type="InterPro" id="IPR000485">
    <property type="entry name" value="AsnC-type_HTH_dom"/>
</dbReference>
<dbReference type="PRINTS" id="PR00033">
    <property type="entry name" value="HTHASNC"/>
</dbReference>
<dbReference type="Pfam" id="PF01037">
    <property type="entry name" value="AsnC_trans_reg"/>
    <property type="match status" value="1"/>
</dbReference>
<dbReference type="PANTHER" id="PTHR30154">
    <property type="entry name" value="LEUCINE-RESPONSIVE REGULATORY PROTEIN"/>
    <property type="match status" value="1"/>
</dbReference>
<evidence type="ECO:0000256" key="2">
    <source>
        <dbReference type="ARBA" id="ARBA00023125"/>
    </source>
</evidence>
<dbReference type="KEGG" id="cmah:C1I91_01565"/>
<reference evidence="5 6" key="1">
    <citation type="submission" date="2018-01" db="EMBL/GenBank/DDBJ databases">
        <title>Genome Sequencing and Assembly of Anaerobacter polyendosporus strain CT4.</title>
        <authorList>
            <person name="Tachaapaikoon C."/>
            <person name="Sutheeworapong S."/>
            <person name="Jenjaroenpun P."/>
            <person name="Wongsurawat T."/>
            <person name="Nookeaw I."/>
            <person name="Cheawchanlertfa P."/>
            <person name="Kosugi A."/>
            <person name="Cheevadhanarak S."/>
            <person name="Ratanakhanokchai K."/>
        </authorList>
    </citation>
    <scope>NUCLEOTIDE SEQUENCE [LARGE SCALE GENOMIC DNA]</scope>
    <source>
        <strain evidence="5 6">CT4</strain>
    </source>
</reference>
<dbReference type="SUPFAM" id="SSF54909">
    <property type="entry name" value="Dimeric alpha+beta barrel"/>
    <property type="match status" value="1"/>
</dbReference>
<organism evidence="5 6">
    <name type="scientific">Clostridium manihotivorum</name>
    <dbReference type="NCBI Taxonomy" id="2320868"/>
    <lineage>
        <taxon>Bacteria</taxon>
        <taxon>Bacillati</taxon>
        <taxon>Bacillota</taxon>
        <taxon>Clostridia</taxon>
        <taxon>Eubacteriales</taxon>
        <taxon>Clostridiaceae</taxon>
        <taxon>Clostridium</taxon>
    </lineage>
</organism>
<dbReference type="InterPro" id="IPR036390">
    <property type="entry name" value="WH_DNA-bd_sf"/>
</dbReference>
<dbReference type="InterPro" id="IPR019885">
    <property type="entry name" value="Tscrpt_reg_HTH_AsnC-type_CS"/>
</dbReference>
<dbReference type="InterPro" id="IPR011991">
    <property type="entry name" value="ArsR-like_HTH"/>
</dbReference>
<dbReference type="RefSeq" id="WP_128210908.1">
    <property type="nucleotide sequence ID" value="NZ_CP025746.1"/>
</dbReference>
<dbReference type="Proteomes" id="UP000286268">
    <property type="component" value="Chromosome"/>
</dbReference>
<dbReference type="SUPFAM" id="SSF46785">
    <property type="entry name" value="Winged helix' DNA-binding domain"/>
    <property type="match status" value="1"/>
</dbReference>
<evidence type="ECO:0000256" key="3">
    <source>
        <dbReference type="ARBA" id="ARBA00023163"/>
    </source>
</evidence>
<sequence>MKIDEIDMLILSELELNSRLSTRELSKKVNLSAPSVGERIKKLEGLGIIKGYTIKIDKKKLGYTLDCFILVTMRNGEYDRFKKFIASHNRSGFCYRIAGDHCFIVKLTVRDLSEVESFISEISSYTITSTIIAFSEVEIEEGIKKLLK</sequence>
<dbReference type="CDD" id="cd00090">
    <property type="entry name" value="HTH_ARSR"/>
    <property type="match status" value="1"/>
</dbReference>
<keyword evidence="6" id="KW-1185">Reference proteome</keyword>
<dbReference type="InterPro" id="IPR036388">
    <property type="entry name" value="WH-like_DNA-bd_sf"/>
</dbReference>
<gene>
    <name evidence="5" type="ORF">C1I91_01565</name>
</gene>
<dbReference type="SMART" id="SM00344">
    <property type="entry name" value="HTH_ASNC"/>
    <property type="match status" value="1"/>
</dbReference>
<dbReference type="GO" id="GO:0043200">
    <property type="term" value="P:response to amino acid"/>
    <property type="evidence" value="ECO:0007669"/>
    <property type="project" value="TreeGrafter"/>
</dbReference>
<keyword evidence="3" id="KW-0804">Transcription</keyword>
<keyword evidence="2" id="KW-0238">DNA-binding</keyword>
<dbReference type="InterPro" id="IPR011008">
    <property type="entry name" value="Dimeric_a/b-barrel"/>
</dbReference>
<dbReference type="AlphaFoldDB" id="A0A410DN25"/>
<dbReference type="Pfam" id="PF13404">
    <property type="entry name" value="HTH_AsnC-type"/>
    <property type="match status" value="1"/>
</dbReference>
<dbReference type="Gene3D" id="1.10.10.10">
    <property type="entry name" value="Winged helix-like DNA-binding domain superfamily/Winged helix DNA-binding domain"/>
    <property type="match status" value="1"/>
</dbReference>
<dbReference type="EMBL" id="CP025746">
    <property type="protein sequence ID" value="QAA30456.1"/>
    <property type="molecule type" value="Genomic_DNA"/>
</dbReference>
<dbReference type="InterPro" id="IPR019888">
    <property type="entry name" value="Tscrpt_reg_AsnC-like"/>
</dbReference>
<dbReference type="PROSITE" id="PS50956">
    <property type="entry name" value="HTH_ASNC_2"/>
    <property type="match status" value="1"/>
</dbReference>
<proteinExistence type="predicted"/>
<evidence type="ECO:0000259" key="4">
    <source>
        <dbReference type="PROSITE" id="PS50956"/>
    </source>
</evidence>
<dbReference type="GO" id="GO:0043565">
    <property type="term" value="F:sequence-specific DNA binding"/>
    <property type="evidence" value="ECO:0007669"/>
    <property type="project" value="InterPro"/>
</dbReference>
<evidence type="ECO:0000256" key="1">
    <source>
        <dbReference type="ARBA" id="ARBA00023015"/>
    </source>
</evidence>